<dbReference type="EMBL" id="CP082781">
    <property type="protein sequence ID" value="UGS26284.1"/>
    <property type="molecule type" value="Genomic_DNA"/>
</dbReference>
<evidence type="ECO:0000256" key="3">
    <source>
        <dbReference type="ARBA" id="ARBA00023015"/>
    </source>
</evidence>
<evidence type="ECO:0000313" key="8">
    <source>
        <dbReference type="Proteomes" id="UP001199642"/>
    </source>
</evidence>
<dbReference type="SUPFAM" id="SSF53383">
    <property type="entry name" value="PLP-dependent transferases"/>
    <property type="match status" value="1"/>
</dbReference>
<comment type="similarity">
    <text evidence="1">In the C-terminal section; belongs to the class-I pyridoxal-phosphate-dependent aminotransferase family.</text>
</comment>
<dbReference type="Proteomes" id="UP001199642">
    <property type="component" value="Chromosome"/>
</dbReference>
<dbReference type="Pfam" id="PF00392">
    <property type="entry name" value="GntR"/>
    <property type="match status" value="1"/>
</dbReference>
<keyword evidence="4" id="KW-0238">DNA-binding</keyword>
<dbReference type="InterPro" id="IPR036390">
    <property type="entry name" value="WH_DNA-bd_sf"/>
</dbReference>
<protein>
    <submittedName>
        <fullName evidence="7">Aminotransferase class I/II-fold pyridoxal phosphate-dependent enzyme</fullName>
    </submittedName>
</protein>
<dbReference type="InterPro" id="IPR000524">
    <property type="entry name" value="Tscrpt_reg_HTH_GntR"/>
</dbReference>
<evidence type="ECO:0000256" key="1">
    <source>
        <dbReference type="ARBA" id="ARBA00005384"/>
    </source>
</evidence>
<keyword evidence="7" id="KW-0808">Transferase</keyword>
<dbReference type="SMART" id="SM00345">
    <property type="entry name" value="HTH_GNTR"/>
    <property type="match status" value="1"/>
</dbReference>
<reference evidence="7 8" key="1">
    <citation type="submission" date="2023-01" db="EMBL/GenBank/DDBJ databases">
        <title>Characterization of estradiol degrading bacteria Microbacterium sp. MZT7 and reveal degrading genes through genome analysis.</title>
        <authorList>
            <person name="Hao P."/>
            <person name="Gao Y."/>
        </authorList>
    </citation>
    <scope>NUCLEOTIDE SEQUENCE [LARGE SCALE GENOMIC DNA]</scope>
    <source>
        <strain evidence="7 8">MZT7</strain>
    </source>
</reference>
<dbReference type="PROSITE" id="PS50949">
    <property type="entry name" value="HTH_GNTR"/>
    <property type="match status" value="1"/>
</dbReference>
<accession>A0ABY3RTQ5</accession>
<dbReference type="PRINTS" id="PR00035">
    <property type="entry name" value="HTHGNTR"/>
</dbReference>
<dbReference type="CDD" id="cd00609">
    <property type="entry name" value="AAT_like"/>
    <property type="match status" value="1"/>
</dbReference>
<feature type="domain" description="HTH gntR-type" evidence="6">
    <location>
        <begin position="12"/>
        <end position="80"/>
    </location>
</feature>
<dbReference type="GO" id="GO:0008483">
    <property type="term" value="F:transaminase activity"/>
    <property type="evidence" value="ECO:0007669"/>
    <property type="project" value="UniProtKB-KW"/>
</dbReference>
<dbReference type="PANTHER" id="PTHR46577:SF1">
    <property type="entry name" value="HTH-TYPE TRANSCRIPTIONAL REGULATORY PROTEIN GABR"/>
    <property type="match status" value="1"/>
</dbReference>
<dbReference type="InterPro" id="IPR015424">
    <property type="entry name" value="PyrdxlP-dep_Trfase"/>
</dbReference>
<organism evidence="7 8">
    <name type="scientific">Microbacterium resistens</name>
    <dbReference type="NCBI Taxonomy" id="156977"/>
    <lineage>
        <taxon>Bacteria</taxon>
        <taxon>Bacillati</taxon>
        <taxon>Actinomycetota</taxon>
        <taxon>Actinomycetes</taxon>
        <taxon>Micrococcales</taxon>
        <taxon>Microbacteriaceae</taxon>
        <taxon>Microbacterium</taxon>
    </lineage>
</organism>
<keyword evidence="8" id="KW-1185">Reference proteome</keyword>
<dbReference type="Pfam" id="PF00155">
    <property type="entry name" value="Aminotran_1_2"/>
    <property type="match status" value="1"/>
</dbReference>
<dbReference type="InterPro" id="IPR015421">
    <property type="entry name" value="PyrdxlP-dep_Trfase_major"/>
</dbReference>
<dbReference type="InterPro" id="IPR004839">
    <property type="entry name" value="Aminotransferase_I/II_large"/>
</dbReference>
<dbReference type="RefSeq" id="WP_231819993.1">
    <property type="nucleotide sequence ID" value="NZ_CP082781.1"/>
</dbReference>
<evidence type="ECO:0000313" key="7">
    <source>
        <dbReference type="EMBL" id="UGS26284.1"/>
    </source>
</evidence>
<dbReference type="Gene3D" id="1.10.10.10">
    <property type="entry name" value="Winged helix-like DNA-binding domain superfamily/Winged helix DNA-binding domain"/>
    <property type="match status" value="1"/>
</dbReference>
<dbReference type="Gene3D" id="3.40.640.10">
    <property type="entry name" value="Type I PLP-dependent aspartate aminotransferase-like (Major domain)"/>
    <property type="match status" value="1"/>
</dbReference>
<gene>
    <name evidence="7" type="ORF">K8F61_16905</name>
</gene>
<sequence>MTQGTTEGRIHGTTASEIADSIRVRIDTGALTAGDALPTVRALAEELGVNRNTVSSAYRSLARAGVVTSRGRAGTVVAGAVLTEEEGFARGTVLRDIGSGNPDPDLLPLPVLSELDLRTSALYGEDLIDAGLRSWATPWLAQAQLRPFELTVTSGAVDALERLLAASLAHGDAVAMEDPCFLSSINVVKLGGYRAVGIPLDDEGMTVDGLRAALDTGARAVVCTPRAHNPTGISLSARRAEELRRVLAAYPHVLIVEDDHYSLLSRRPYHSVVPDGHARWALVRSMSKFLGPDLRLALLASDPDTAVQLRARLSPGTTWVSRILQRVAVGMLDHPDTPAALERAASHYGARNDALRALLRERGITARGDDGLNVWVECGVDARAVSEAMMRRGWLVRTGGVFHLEPDESAPEIRLTTHTLDDDELRALSDDLRAAIDEARARTRR</sequence>
<evidence type="ECO:0000256" key="2">
    <source>
        <dbReference type="ARBA" id="ARBA00022898"/>
    </source>
</evidence>
<proteinExistence type="inferred from homology"/>
<name>A0ABY3RTQ5_9MICO</name>
<dbReference type="CDD" id="cd07377">
    <property type="entry name" value="WHTH_GntR"/>
    <property type="match status" value="1"/>
</dbReference>
<evidence type="ECO:0000259" key="6">
    <source>
        <dbReference type="PROSITE" id="PS50949"/>
    </source>
</evidence>
<evidence type="ECO:0000256" key="4">
    <source>
        <dbReference type="ARBA" id="ARBA00023125"/>
    </source>
</evidence>
<keyword evidence="5" id="KW-0804">Transcription</keyword>
<keyword evidence="3" id="KW-0805">Transcription regulation</keyword>
<dbReference type="InterPro" id="IPR036388">
    <property type="entry name" value="WH-like_DNA-bd_sf"/>
</dbReference>
<dbReference type="PANTHER" id="PTHR46577">
    <property type="entry name" value="HTH-TYPE TRANSCRIPTIONAL REGULATORY PROTEIN GABR"/>
    <property type="match status" value="1"/>
</dbReference>
<keyword evidence="2" id="KW-0663">Pyridoxal phosphate</keyword>
<dbReference type="InterPro" id="IPR051446">
    <property type="entry name" value="HTH_trans_reg/aminotransferase"/>
</dbReference>
<keyword evidence="7" id="KW-0032">Aminotransferase</keyword>
<dbReference type="SUPFAM" id="SSF46785">
    <property type="entry name" value="Winged helix' DNA-binding domain"/>
    <property type="match status" value="1"/>
</dbReference>
<evidence type="ECO:0000256" key="5">
    <source>
        <dbReference type="ARBA" id="ARBA00023163"/>
    </source>
</evidence>